<evidence type="ECO:0000313" key="3">
    <source>
        <dbReference type="Proteomes" id="UP001063166"/>
    </source>
</evidence>
<evidence type="ECO:0000313" key="2">
    <source>
        <dbReference type="EMBL" id="GLB33135.1"/>
    </source>
</evidence>
<dbReference type="AlphaFoldDB" id="A0A9P3PC78"/>
<dbReference type="InterPro" id="IPR008030">
    <property type="entry name" value="NmrA-like"/>
</dbReference>
<comment type="caution">
    <text evidence="2">The sequence shown here is derived from an EMBL/GenBank/DDBJ whole genome shotgun (WGS) entry which is preliminary data.</text>
</comment>
<evidence type="ECO:0000259" key="1">
    <source>
        <dbReference type="Pfam" id="PF05368"/>
    </source>
</evidence>
<gene>
    <name evidence="2" type="ORF">LshimejAT787_0100200</name>
</gene>
<dbReference type="PANTHER" id="PTHR43162:SF1">
    <property type="entry name" value="PRESTALK A DIFFERENTIATION PROTEIN A"/>
    <property type="match status" value="1"/>
</dbReference>
<organism evidence="2 3">
    <name type="scientific">Lyophyllum shimeji</name>
    <name type="common">Hon-shimeji</name>
    <name type="synonym">Tricholoma shimeji</name>
    <dbReference type="NCBI Taxonomy" id="47721"/>
    <lineage>
        <taxon>Eukaryota</taxon>
        <taxon>Fungi</taxon>
        <taxon>Dikarya</taxon>
        <taxon>Basidiomycota</taxon>
        <taxon>Agaricomycotina</taxon>
        <taxon>Agaricomycetes</taxon>
        <taxon>Agaricomycetidae</taxon>
        <taxon>Agaricales</taxon>
        <taxon>Tricholomatineae</taxon>
        <taxon>Lyophyllaceae</taxon>
        <taxon>Lyophyllum</taxon>
    </lineage>
</organism>
<keyword evidence="3" id="KW-1185">Reference proteome</keyword>
<dbReference type="Pfam" id="PF05368">
    <property type="entry name" value="NmrA"/>
    <property type="match status" value="1"/>
</dbReference>
<dbReference type="Gene3D" id="3.90.25.10">
    <property type="entry name" value="UDP-galactose 4-epimerase, domain 1"/>
    <property type="match status" value="1"/>
</dbReference>
<proteinExistence type="predicted"/>
<dbReference type="EMBL" id="BRPK01000001">
    <property type="protein sequence ID" value="GLB33135.1"/>
    <property type="molecule type" value="Genomic_DNA"/>
</dbReference>
<dbReference type="PANTHER" id="PTHR43162">
    <property type="match status" value="1"/>
</dbReference>
<dbReference type="InterPro" id="IPR051604">
    <property type="entry name" value="Ergot_Alk_Oxidoreductase"/>
</dbReference>
<dbReference type="Gene3D" id="3.40.50.720">
    <property type="entry name" value="NAD(P)-binding Rossmann-like Domain"/>
    <property type="match status" value="1"/>
</dbReference>
<accession>A0A9P3PC78</accession>
<reference evidence="2" key="1">
    <citation type="submission" date="2022-07" db="EMBL/GenBank/DDBJ databases">
        <title>The genome of Lyophyllum shimeji provides insight into the initial evolution of ectomycorrhizal fungal genome.</title>
        <authorList>
            <person name="Kobayashi Y."/>
            <person name="Shibata T."/>
            <person name="Hirakawa H."/>
            <person name="Shigenobu S."/>
            <person name="Nishiyama T."/>
            <person name="Yamada A."/>
            <person name="Hasebe M."/>
            <person name="Kawaguchi M."/>
        </authorList>
    </citation>
    <scope>NUCLEOTIDE SEQUENCE</scope>
    <source>
        <strain evidence="2">AT787</strain>
    </source>
</reference>
<dbReference type="InterPro" id="IPR036291">
    <property type="entry name" value="NAD(P)-bd_dom_sf"/>
</dbReference>
<dbReference type="SUPFAM" id="SSF51735">
    <property type="entry name" value="NAD(P)-binding Rossmann-fold domains"/>
    <property type="match status" value="1"/>
</dbReference>
<dbReference type="OrthoDB" id="419598at2759"/>
<protein>
    <submittedName>
        <fullName evidence="2">Ergot alkaloid biosynthetic protein</fullName>
    </submittedName>
</protein>
<feature type="domain" description="NmrA-like" evidence="1">
    <location>
        <begin position="74"/>
        <end position="300"/>
    </location>
</feature>
<dbReference type="Proteomes" id="UP001063166">
    <property type="component" value="Unassembled WGS sequence"/>
</dbReference>
<name>A0A9P3PC78_LYOSH</name>
<sequence>MRFFPSASSLSTACGHDEFTMMPTIEIPPKHEYLSSHLRLRSARYGHAAYATCGGVLWLTSTTCKQKDHLSSRKMTILITGGTGNTGLRLAQRLHDANYSVLLTTRSKPVPAPLKSVQFDWADTSTHENPFNADPNIDRIYVVVPRVQDMLGTVKPFIELALAKGVKRIVLITSTQTGTSNGSPGMSAVQKYVTELGVDYCVLRPTWFIENFGNWAHFANGIRDENVIMSATGDGRVALVAVDDIVDVAFSALVDEKSHNTHHILVGPELLSYAEAAAVFSQVLGQEITHKQLTDQEFIDMHTANGAYKGVAEFFLSLEKLVASGNEGAFFHAEGKVVGKRRLVDYVTENKDLWIPKCGS</sequence>